<feature type="binding site" evidence="12">
    <location>
        <position position="221"/>
    </location>
    <ligand>
        <name>ATP</name>
        <dbReference type="ChEBI" id="CHEBI:30616"/>
    </ligand>
</feature>
<keyword evidence="5 14" id="KW-0028">Amino-acid biosynthesis</keyword>
<keyword evidence="9 12" id="KW-0067">ATP-binding</keyword>
<reference evidence="17" key="1">
    <citation type="submission" date="2017-11" db="EMBL/GenBank/DDBJ databases">
        <authorList>
            <person name="Seth-Smith MB H."/>
        </authorList>
    </citation>
    <scope>NUCLEOTIDE SEQUENCE [LARGE SCALE GENOMIC DNA]</scope>
</reference>
<dbReference type="PANTHER" id="PTHR21499">
    <property type="entry name" value="ASPARTATE KINASE"/>
    <property type="match status" value="1"/>
</dbReference>
<accession>A0A3B0PN19</accession>
<dbReference type="InterPro" id="IPR005260">
    <property type="entry name" value="Asp_kin_monofn"/>
</dbReference>
<evidence type="ECO:0000313" key="17">
    <source>
        <dbReference type="Proteomes" id="UP000258476"/>
    </source>
</evidence>
<evidence type="ECO:0000256" key="10">
    <source>
        <dbReference type="ARBA" id="ARBA00023154"/>
    </source>
</evidence>
<evidence type="ECO:0000256" key="2">
    <source>
        <dbReference type="ARBA" id="ARBA00004986"/>
    </source>
</evidence>
<dbReference type="RefSeq" id="WP_117274471.1">
    <property type="nucleotide sequence ID" value="NZ_LS992154.1"/>
</dbReference>
<dbReference type="AlphaFoldDB" id="A0A3B0PN19"/>
<dbReference type="UniPathway" id="UPA00051">
    <property type="reaction ID" value="UER00462"/>
</dbReference>
<dbReference type="UniPathway" id="UPA00050">
    <property type="reaction ID" value="UER00461"/>
</dbReference>
<evidence type="ECO:0000256" key="9">
    <source>
        <dbReference type="ARBA" id="ARBA00022840"/>
    </source>
</evidence>
<feature type="binding site" evidence="12">
    <location>
        <begin position="210"/>
        <end position="211"/>
    </location>
    <ligand>
        <name>ATP</name>
        <dbReference type="ChEBI" id="CHEBI:30616"/>
    </ligand>
</feature>
<dbReference type="Gene3D" id="1.20.120.1320">
    <property type="entry name" value="Aspartokinase, catalytic domain"/>
    <property type="match status" value="1"/>
</dbReference>
<dbReference type="CDD" id="cd04243">
    <property type="entry name" value="AAK_AK-HSDH-like"/>
    <property type="match status" value="1"/>
</dbReference>
<gene>
    <name evidence="16" type="primary">lysC</name>
    <name evidence="16" type="ORF">C834K_0735</name>
</gene>
<dbReference type="InterPro" id="IPR036393">
    <property type="entry name" value="AceGlu_kinase-like_sf"/>
</dbReference>
<feature type="binding site" evidence="12">
    <location>
        <position position="216"/>
    </location>
    <ligand>
        <name>ATP</name>
        <dbReference type="ChEBI" id="CHEBI:30616"/>
    </ligand>
</feature>
<evidence type="ECO:0000256" key="4">
    <source>
        <dbReference type="ARBA" id="ARBA00010122"/>
    </source>
</evidence>
<dbReference type="GO" id="GO:0009089">
    <property type="term" value="P:lysine biosynthetic process via diaminopimelate"/>
    <property type="evidence" value="ECO:0007669"/>
    <property type="project" value="UniProtKB-UniPathway"/>
</dbReference>
<comment type="catalytic activity">
    <reaction evidence="11 13">
        <text>L-aspartate + ATP = 4-phospho-L-aspartate + ADP</text>
        <dbReference type="Rhea" id="RHEA:23776"/>
        <dbReference type="ChEBI" id="CHEBI:29991"/>
        <dbReference type="ChEBI" id="CHEBI:30616"/>
        <dbReference type="ChEBI" id="CHEBI:57535"/>
        <dbReference type="ChEBI" id="CHEBI:456216"/>
        <dbReference type="EC" id="2.7.2.4"/>
    </reaction>
</comment>
<comment type="similarity">
    <text evidence="4 13">Belongs to the aspartokinase family.</text>
</comment>
<evidence type="ECO:0000259" key="15">
    <source>
        <dbReference type="Pfam" id="PF00696"/>
    </source>
</evidence>
<evidence type="ECO:0000256" key="12">
    <source>
        <dbReference type="PIRSR" id="PIRSR000726-1"/>
    </source>
</evidence>
<dbReference type="NCBIfam" id="TIGR00657">
    <property type="entry name" value="asp_kinases"/>
    <property type="match status" value="1"/>
</dbReference>
<dbReference type="Gene3D" id="3.30.70.260">
    <property type="match status" value="2"/>
</dbReference>
<protein>
    <recommendedName>
        <fullName evidence="13">Aspartokinase</fullName>
        <ecNumber evidence="13">2.7.2.4</ecNumber>
    </recommendedName>
</protein>
<evidence type="ECO:0000256" key="1">
    <source>
        <dbReference type="ARBA" id="ARBA00004766"/>
    </source>
</evidence>
<dbReference type="InterPro" id="IPR001341">
    <property type="entry name" value="Asp_kinase"/>
</dbReference>
<dbReference type="PIRSF" id="PIRSF000726">
    <property type="entry name" value="Asp_kin"/>
    <property type="match status" value="1"/>
</dbReference>
<proteinExistence type="inferred from homology"/>
<dbReference type="EMBL" id="LS992154">
    <property type="protein sequence ID" value="SYX09179.1"/>
    <property type="molecule type" value="Genomic_DNA"/>
</dbReference>
<dbReference type="Proteomes" id="UP000258476">
    <property type="component" value="Chromosome"/>
</dbReference>
<dbReference type="InterPro" id="IPR001048">
    <property type="entry name" value="Asp/Glu/Uridylate_kinase"/>
</dbReference>
<comment type="pathway">
    <text evidence="1 14">Amino-acid biosynthesis; L-lysine biosynthesis via DAP pathway; (S)-tetrahydrodipicolinate from L-aspartate: step 1/4.</text>
</comment>
<dbReference type="EC" id="2.7.2.4" evidence="13"/>
<evidence type="ECO:0000256" key="13">
    <source>
        <dbReference type="RuleBase" id="RU003448"/>
    </source>
</evidence>
<dbReference type="GO" id="GO:0005829">
    <property type="term" value="C:cytosol"/>
    <property type="evidence" value="ECO:0007669"/>
    <property type="project" value="TreeGrafter"/>
</dbReference>
<sequence>MPPVVYKFGGTSLGTAESIRKVYAIVSKNTPHFIVVSAVAGITDLLDMFCCVSSEYREQIVFDIVKRHNKIIHELQITFSLSSWIEKLNSYVDKEEIAPSDRAEILALGEDISAALFQAFCDSNNFPIEFLEARTVILTNGEYHRAAPDISRMRENWRALNLKSDICYITQGFIGADAFGKTTVLGRGGSDYSGALIAEMSNAQEVRIYTDVNGIYTMDPRIIEDAQLIPELSFEEMQNLATFGAKILYPPMLSPCVRAGIPIFVTSTFDVSKGGTWIYAMDKTVSYAPRVKALSLRQRQRLWSVDCGVLGAVNLDKILPILDTYHILPGLITSQDTKVSFTTDDDDISEEIIQDLYSKLSNIGTVHMLYDLALITMIGSGLASTKVVTTVTDKLRNYPSPIFCCCQSCMALSLVVPENLAGNIVEQLHNDYVKQRFSVV</sequence>
<dbReference type="KEGG" id="chla:C834K_0735"/>
<feature type="binding site" evidence="12">
    <location>
        <begin position="7"/>
        <end position="10"/>
    </location>
    <ligand>
        <name>ATP</name>
        <dbReference type="ChEBI" id="CHEBI:30616"/>
    </ligand>
</feature>
<dbReference type="InterPro" id="IPR018042">
    <property type="entry name" value="Aspartate_kinase_CS"/>
</dbReference>
<keyword evidence="10" id="KW-0457">Lysine biosynthesis</keyword>
<keyword evidence="7 12" id="KW-0547">Nucleotide-binding</keyword>
<dbReference type="GO" id="GO:0005524">
    <property type="term" value="F:ATP binding"/>
    <property type="evidence" value="ECO:0007669"/>
    <property type="project" value="UniProtKB-KW"/>
</dbReference>
<comment type="pathway">
    <text evidence="3 14">Amino-acid biosynthesis; L-threonine biosynthesis; L-threonine from L-aspartate: step 1/5.</text>
</comment>
<dbReference type="Gene3D" id="3.40.1160.10">
    <property type="entry name" value="Acetylglutamate kinase-like"/>
    <property type="match status" value="1"/>
</dbReference>
<evidence type="ECO:0000313" key="16">
    <source>
        <dbReference type="EMBL" id="SYX09179.1"/>
    </source>
</evidence>
<name>A0A3B0PN19_9CHLA</name>
<evidence type="ECO:0000256" key="14">
    <source>
        <dbReference type="RuleBase" id="RU004249"/>
    </source>
</evidence>
<feature type="binding site" evidence="12">
    <location>
        <position position="43"/>
    </location>
    <ligand>
        <name>substrate</name>
    </ligand>
</feature>
<feature type="binding site" evidence="12">
    <location>
        <position position="110"/>
    </location>
    <ligand>
        <name>substrate</name>
    </ligand>
</feature>
<evidence type="ECO:0000256" key="6">
    <source>
        <dbReference type="ARBA" id="ARBA00022679"/>
    </source>
</evidence>
<keyword evidence="8 13" id="KW-0418">Kinase</keyword>
<dbReference type="PANTHER" id="PTHR21499:SF3">
    <property type="entry name" value="ASPARTOKINASE"/>
    <property type="match status" value="1"/>
</dbReference>
<dbReference type="OrthoDB" id="9799110at2"/>
<evidence type="ECO:0000256" key="11">
    <source>
        <dbReference type="ARBA" id="ARBA00047872"/>
    </source>
</evidence>
<comment type="pathway">
    <text evidence="2 14">Amino-acid biosynthesis; L-methionine biosynthesis via de novo pathway; L-homoserine from L-aspartate: step 1/3.</text>
</comment>
<dbReference type="GO" id="GO:0004072">
    <property type="term" value="F:aspartate kinase activity"/>
    <property type="evidence" value="ECO:0007669"/>
    <property type="project" value="UniProtKB-EC"/>
</dbReference>
<dbReference type="GO" id="GO:0009090">
    <property type="term" value="P:homoserine biosynthetic process"/>
    <property type="evidence" value="ECO:0007669"/>
    <property type="project" value="TreeGrafter"/>
</dbReference>
<dbReference type="GO" id="GO:0009088">
    <property type="term" value="P:threonine biosynthetic process"/>
    <property type="evidence" value="ECO:0007669"/>
    <property type="project" value="UniProtKB-UniPathway"/>
</dbReference>
<evidence type="ECO:0000256" key="8">
    <source>
        <dbReference type="ARBA" id="ARBA00022777"/>
    </source>
</evidence>
<evidence type="ECO:0000256" key="5">
    <source>
        <dbReference type="ARBA" id="ARBA00022605"/>
    </source>
</evidence>
<dbReference type="NCBIfam" id="NF004579">
    <property type="entry name" value="PRK05925.1"/>
    <property type="match status" value="1"/>
</dbReference>
<keyword evidence="6 13" id="KW-0808">Transferase</keyword>
<dbReference type="UniPathway" id="UPA00034">
    <property type="reaction ID" value="UER00015"/>
</dbReference>
<evidence type="ECO:0000256" key="3">
    <source>
        <dbReference type="ARBA" id="ARBA00005139"/>
    </source>
</evidence>
<dbReference type="Pfam" id="PF00696">
    <property type="entry name" value="AA_kinase"/>
    <property type="match status" value="1"/>
</dbReference>
<dbReference type="InterPro" id="IPR042199">
    <property type="entry name" value="AsparK_Bifunc_asparK/hSer_DH"/>
</dbReference>
<dbReference type="PROSITE" id="PS00324">
    <property type="entry name" value="ASPARTOKINASE"/>
    <property type="match status" value="1"/>
</dbReference>
<feature type="domain" description="Aspartate/glutamate/uridylate kinase" evidence="15">
    <location>
        <begin position="4"/>
        <end position="267"/>
    </location>
</feature>
<keyword evidence="17" id="KW-1185">Reference proteome</keyword>
<dbReference type="SUPFAM" id="SSF53633">
    <property type="entry name" value="Carbamate kinase-like"/>
    <property type="match status" value="1"/>
</dbReference>
<organism evidence="16 17">
    <name type="scientific">Chlamydia poikilotherma</name>
    <dbReference type="NCBI Taxonomy" id="1967783"/>
    <lineage>
        <taxon>Bacteria</taxon>
        <taxon>Pseudomonadati</taxon>
        <taxon>Chlamydiota</taxon>
        <taxon>Chlamydiia</taxon>
        <taxon>Chlamydiales</taxon>
        <taxon>Chlamydiaceae</taxon>
        <taxon>Chlamydia/Chlamydophila group</taxon>
        <taxon>Chlamydia</taxon>
    </lineage>
</organism>
<evidence type="ECO:0000256" key="7">
    <source>
        <dbReference type="ARBA" id="ARBA00022741"/>
    </source>
</evidence>